<keyword evidence="4" id="KW-1185">Reference proteome</keyword>
<gene>
    <name evidence="3" type="ORF">EWH70_08130</name>
</gene>
<evidence type="ECO:0000259" key="2">
    <source>
        <dbReference type="Pfam" id="PF13539"/>
    </source>
</evidence>
<accession>A0A4Q7JE40</accession>
<dbReference type="EMBL" id="SFCC01000003">
    <property type="protein sequence ID" value="RZQ64933.1"/>
    <property type="molecule type" value="Genomic_DNA"/>
</dbReference>
<dbReference type="OrthoDB" id="9799970at2"/>
<dbReference type="Pfam" id="PF13539">
    <property type="entry name" value="Peptidase_M15_4"/>
    <property type="match status" value="1"/>
</dbReference>
<proteinExistence type="predicted"/>
<dbReference type="InterPro" id="IPR009045">
    <property type="entry name" value="Zn_M74/Hedgehog-like"/>
</dbReference>
<evidence type="ECO:0000313" key="3">
    <source>
        <dbReference type="EMBL" id="RZQ64933.1"/>
    </source>
</evidence>
<name>A0A4Q7JE40_9PSEU</name>
<feature type="region of interest" description="Disordered" evidence="1">
    <location>
        <begin position="1"/>
        <end position="51"/>
    </location>
</feature>
<dbReference type="SUPFAM" id="SSF55166">
    <property type="entry name" value="Hedgehog/DD-peptidase"/>
    <property type="match status" value="1"/>
</dbReference>
<sequence length="265" mass="28074">MLAACGGQPEQPPPAPPPTPPSTSAPAATTTAKAPVWQVGARPLPRRPDGFGQVLPTPAPLVERSLPTADLLPPPAGDRYASTVEPVPARVLARSTWRPECPVPSGQLRYLTMSFWGFDGRAHTGEMLVNASVAAQVTKAFGELYAARFPIEEMRVTRADELDAPPTGDGNNTGAFVCRPVRGQTTWSAHASGLAVDVNPFCNPYVKGDLVLPELASAYTDRGRERPGMILPGGPVVRAFTAAGWTWGGTWTSPKDIMHFSATGN</sequence>
<feature type="compositionally biased region" description="Low complexity" evidence="1">
    <location>
        <begin position="24"/>
        <end position="35"/>
    </location>
</feature>
<dbReference type="Gene3D" id="3.30.1380.10">
    <property type="match status" value="1"/>
</dbReference>
<dbReference type="AlphaFoldDB" id="A0A4Q7JE40"/>
<protein>
    <submittedName>
        <fullName evidence="3">M15 family peptidase</fullName>
    </submittedName>
</protein>
<reference evidence="3 4" key="1">
    <citation type="submission" date="2019-02" db="EMBL/GenBank/DDBJ databases">
        <title>Draft genome sequence of Amycolatopsis sp. 8-3EHSu isolated from roots of Suaeda maritima.</title>
        <authorList>
            <person name="Duangmal K."/>
            <person name="Chantavorakit T."/>
        </authorList>
    </citation>
    <scope>NUCLEOTIDE SEQUENCE [LARGE SCALE GENOMIC DNA]</scope>
    <source>
        <strain evidence="3 4">8-3EHSu</strain>
    </source>
</reference>
<dbReference type="InterPro" id="IPR039561">
    <property type="entry name" value="Peptidase_M15C"/>
</dbReference>
<organism evidence="3 4">
    <name type="scientific">Amycolatopsis suaedae</name>
    <dbReference type="NCBI Taxonomy" id="2510978"/>
    <lineage>
        <taxon>Bacteria</taxon>
        <taxon>Bacillati</taxon>
        <taxon>Actinomycetota</taxon>
        <taxon>Actinomycetes</taxon>
        <taxon>Pseudonocardiales</taxon>
        <taxon>Pseudonocardiaceae</taxon>
        <taxon>Amycolatopsis</taxon>
    </lineage>
</organism>
<feature type="compositionally biased region" description="Pro residues" evidence="1">
    <location>
        <begin position="10"/>
        <end position="23"/>
    </location>
</feature>
<evidence type="ECO:0000313" key="4">
    <source>
        <dbReference type="Proteomes" id="UP000292003"/>
    </source>
</evidence>
<feature type="domain" description="Peptidase M15C" evidence="2">
    <location>
        <begin position="183"/>
        <end position="261"/>
    </location>
</feature>
<comment type="caution">
    <text evidence="3">The sequence shown here is derived from an EMBL/GenBank/DDBJ whole genome shotgun (WGS) entry which is preliminary data.</text>
</comment>
<dbReference type="Proteomes" id="UP000292003">
    <property type="component" value="Unassembled WGS sequence"/>
</dbReference>
<evidence type="ECO:0000256" key="1">
    <source>
        <dbReference type="SAM" id="MobiDB-lite"/>
    </source>
</evidence>
<dbReference type="GO" id="GO:0008233">
    <property type="term" value="F:peptidase activity"/>
    <property type="evidence" value="ECO:0007669"/>
    <property type="project" value="InterPro"/>
</dbReference>